<dbReference type="EMBL" id="NESQ01000002">
    <property type="protein sequence ID" value="PUU84205.1"/>
    <property type="molecule type" value="Genomic_DNA"/>
</dbReference>
<comment type="caution">
    <text evidence="1">The sequence shown here is derived from an EMBL/GenBank/DDBJ whole genome shotgun (WGS) entry which is preliminary data.</text>
</comment>
<reference evidence="1 2" key="1">
    <citation type="submission" date="2017-04" db="EMBL/GenBank/DDBJ databases">
        <title>Draft genome sequence of Tuber borchii Vittad., a whitish edible truffle.</title>
        <authorList>
            <consortium name="DOE Joint Genome Institute"/>
            <person name="Murat C."/>
            <person name="Kuo A."/>
            <person name="Barry K.W."/>
            <person name="Clum A."/>
            <person name="Dockter R.B."/>
            <person name="Fauchery L."/>
            <person name="Iotti M."/>
            <person name="Kohler A."/>
            <person name="Labutti K."/>
            <person name="Lindquist E.A."/>
            <person name="Lipzen A."/>
            <person name="Ohm R.A."/>
            <person name="Wang M."/>
            <person name="Grigoriev I.V."/>
            <person name="Zambonelli A."/>
            <person name="Martin F.M."/>
        </authorList>
    </citation>
    <scope>NUCLEOTIDE SEQUENCE [LARGE SCALE GENOMIC DNA]</scope>
    <source>
        <strain evidence="1 2">Tbo3840</strain>
    </source>
</reference>
<evidence type="ECO:0000313" key="2">
    <source>
        <dbReference type="Proteomes" id="UP000244722"/>
    </source>
</evidence>
<gene>
    <name evidence="1" type="ORF">B9Z19DRAFT_1070432</name>
</gene>
<sequence length="64" mass="7322">MPIVRFPEIKLPWLPPELCSIEDSSNSVFLLADPLGTVKSDYKQGQILQRTFIKLERGTTVLYQ</sequence>
<protein>
    <submittedName>
        <fullName evidence="1">Uncharacterized protein</fullName>
    </submittedName>
</protein>
<evidence type="ECO:0000313" key="1">
    <source>
        <dbReference type="EMBL" id="PUU84205.1"/>
    </source>
</evidence>
<name>A0A2T7A911_TUBBO</name>
<organism evidence="1 2">
    <name type="scientific">Tuber borchii</name>
    <name type="common">White truffle</name>
    <dbReference type="NCBI Taxonomy" id="42251"/>
    <lineage>
        <taxon>Eukaryota</taxon>
        <taxon>Fungi</taxon>
        <taxon>Dikarya</taxon>
        <taxon>Ascomycota</taxon>
        <taxon>Pezizomycotina</taxon>
        <taxon>Pezizomycetes</taxon>
        <taxon>Pezizales</taxon>
        <taxon>Tuberaceae</taxon>
        <taxon>Tuber</taxon>
    </lineage>
</organism>
<dbReference type="Proteomes" id="UP000244722">
    <property type="component" value="Unassembled WGS sequence"/>
</dbReference>
<accession>A0A2T7A911</accession>
<proteinExistence type="predicted"/>
<keyword evidence="2" id="KW-1185">Reference proteome</keyword>
<dbReference type="AlphaFoldDB" id="A0A2T7A911"/>